<reference evidence="2 3" key="1">
    <citation type="submission" date="2016-07" db="EMBL/GenBank/DDBJ databases">
        <title>Draft genome of the white-rot fungus Obba rivulosa 3A-2.</title>
        <authorList>
            <consortium name="DOE Joint Genome Institute"/>
            <person name="Miettinen O."/>
            <person name="Riley R."/>
            <person name="Acob R."/>
            <person name="Barry K."/>
            <person name="Cullen D."/>
            <person name="De Vries R."/>
            <person name="Hainaut M."/>
            <person name="Hatakka A."/>
            <person name="Henrissat B."/>
            <person name="Hilden K."/>
            <person name="Kuo R."/>
            <person name="Labutti K."/>
            <person name="Lipzen A."/>
            <person name="Makela M.R."/>
            <person name="Sandor L."/>
            <person name="Spatafora J.W."/>
            <person name="Grigoriev I.V."/>
            <person name="Hibbett D.S."/>
        </authorList>
    </citation>
    <scope>NUCLEOTIDE SEQUENCE [LARGE SCALE GENOMIC DNA]</scope>
    <source>
        <strain evidence="2 3">3A-2</strain>
    </source>
</reference>
<sequence>MNGTRFNPVQTVILPTRACSDLFASHRSAGSTPSGGIACEGRLPSSWPQGRDAPPPHPNSAPAPCPRSPGTLWRGGPNGSLLYMSWARTDAAARSSLGSLGTAAAALFDICWALRENAWTREVERALARVVSVYCGRSGGGGAAWQPEHWD</sequence>
<protein>
    <submittedName>
        <fullName evidence="2">Uncharacterized protein</fullName>
    </submittedName>
</protein>
<dbReference type="Proteomes" id="UP000250043">
    <property type="component" value="Unassembled WGS sequence"/>
</dbReference>
<evidence type="ECO:0000256" key="1">
    <source>
        <dbReference type="SAM" id="MobiDB-lite"/>
    </source>
</evidence>
<feature type="compositionally biased region" description="Pro residues" evidence="1">
    <location>
        <begin position="53"/>
        <end position="67"/>
    </location>
</feature>
<name>A0A8E2AMV8_9APHY</name>
<organism evidence="2 3">
    <name type="scientific">Obba rivulosa</name>
    <dbReference type="NCBI Taxonomy" id="1052685"/>
    <lineage>
        <taxon>Eukaryota</taxon>
        <taxon>Fungi</taxon>
        <taxon>Dikarya</taxon>
        <taxon>Basidiomycota</taxon>
        <taxon>Agaricomycotina</taxon>
        <taxon>Agaricomycetes</taxon>
        <taxon>Polyporales</taxon>
        <taxon>Gelatoporiaceae</taxon>
        <taxon>Obba</taxon>
    </lineage>
</organism>
<evidence type="ECO:0000313" key="3">
    <source>
        <dbReference type="Proteomes" id="UP000250043"/>
    </source>
</evidence>
<accession>A0A8E2AMV8</accession>
<dbReference type="EMBL" id="KV722485">
    <property type="protein sequence ID" value="OCH87441.1"/>
    <property type="molecule type" value="Genomic_DNA"/>
</dbReference>
<keyword evidence="3" id="KW-1185">Reference proteome</keyword>
<evidence type="ECO:0000313" key="2">
    <source>
        <dbReference type="EMBL" id="OCH87441.1"/>
    </source>
</evidence>
<proteinExistence type="predicted"/>
<dbReference type="AlphaFoldDB" id="A0A8E2AMV8"/>
<feature type="region of interest" description="Disordered" evidence="1">
    <location>
        <begin position="28"/>
        <end position="71"/>
    </location>
</feature>
<gene>
    <name evidence="2" type="ORF">OBBRIDRAFT_155893</name>
</gene>